<keyword evidence="4" id="KW-0808">Transferase</keyword>
<evidence type="ECO:0000256" key="8">
    <source>
        <dbReference type="ARBA" id="ARBA00023012"/>
    </source>
</evidence>
<dbReference type="GO" id="GO:0005524">
    <property type="term" value="F:ATP binding"/>
    <property type="evidence" value="ECO:0007669"/>
    <property type="project" value="UniProtKB-KW"/>
</dbReference>
<accession>A0A2K8N7D5</accession>
<proteinExistence type="predicted"/>
<evidence type="ECO:0000256" key="1">
    <source>
        <dbReference type="ARBA" id="ARBA00000085"/>
    </source>
</evidence>
<dbReference type="KEGG" id="kyr:CVV65_10250"/>
<keyword evidence="8" id="KW-0902">Two-component regulatory system</keyword>
<keyword evidence="9" id="KW-0472">Membrane</keyword>
<dbReference type="InterPro" id="IPR050482">
    <property type="entry name" value="Sensor_HK_TwoCompSys"/>
</dbReference>
<reference evidence="12" key="1">
    <citation type="submission" date="2017-11" db="EMBL/GenBank/DDBJ databases">
        <title>Complete Genome Sequence of Kyrpidia sp. Strain EA-1, a thermophilic, hydrogen-oxidizing Bacterium, isolated from the Azores.</title>
        <authorList>
            <person name="Reiner J.E."/>
            <person name="Lapp C.J."/>
            <person name="Bunk B."/>
            <person name="Gescher J."/>
        </authorList>
    </citation>
    <scope>NUCLEOTIDE SEQUENCE [LARGE SCALE GENOMIC DNA]</scope>
    <source>
        <strain evidence="12">EA-1</strain>
    </source>
</reference>
<dbReference type="Proteomes" id="UP000231932">
    <property type="component" value="Chromosome"/>
</dbReference>
<dbReference type="PANTHER" id="PTHR24421:SF10">
    <property type="entry name" value="NITRATE_NITRITE SENSOR PROTEIN NARQ"/>
    <property type="match status" value="1"/>
</dbReference>
<keyword evidence="7" id="KW-0067">ATP-binding</keyword>
<protein>
    <recommendedName>
        <fullName evidence="2">histidine kinase</fullName>
        <ecNumber evidence="2">2.7.13.3</ecNumber>
    </recommendedName>
</protein>
<sequence length="303" mass="34009">MNERAVRRALLIVPAVVVALFELIRHTPWVLSLLPMEASNWLTAILAGLVTALISRRLFARLDALHDEIAQARERELVASEHKRMAEKLHDDIGQTLFFIGVQLNHARKKLPARHPAGVHLEEIQEALREVDDELRKTILDLRPGIGDSVDEQTWKTHLEQFATGFGAQVVIAGEAPELAPVAWPVLAAICREAVVNAVKHGAASRVFLTWTQAGRRWELTITDDGQREESWDRAQKEGHYGVALIRQRAASIGAEVRFERTLTGLRIRLTAVRSTGDSVSRRRRVLSRRIIAGFLDEPKVEP</sequence>
<keyword evidence="9" id="KW-1133">Transmembrane helix</keyword>
<dbReference type="SUPFAM" id="SSF55874">
    <property type="entry name" value="ATPase domain of HSP90 chaperone/DNA topoisomerase II/histidine kinase"/>
    <property type="match status" value="1"/>
</dbReference>
<dbReference type="InterPro" id="IPR011712">
    <property type="entry name" value="Sig_transdc_His_kin_sub3_dim/P"/>
</dbReference>
<dbReference type="GO" id="GO:0000155">
    <property type="term" value="F:phosphorelay sensor kinase activity"/>
    <property type="evidence" value="ECO:0007669"/>
    <property type="project" value="InterPro"/>
</dbReference>
<gene>
    <name evidence="11" type="ORF">CVV65_10250</name>
</gene>
<name>A0A2K8N7D5_9BACL</name>
<dbReference type="AlphaFoldDB" id="A0A2K8N7D5"/>
<dbReference type="OrthoDB" id="773385at2"/>
<evidence type="ECO:0000256" key="4">
    <source>
        <dbReference type="ARBA" id="ARBA00022679"/>
    </source>
</evidence>
<evidence type="ECO:0000259" key="10">
    <source>
        <dbReference type="Pfam" id="PF07730"/>
    </source>
</evidence>
<dbReference type="CDD" id="cd16917">
    <property type="entry name" value="HATPase_UhpB-NarQ-NarX-like"/>
    <property type="match status" value="1"/>
</dbReference>
<evidence type="ECO:0000256" key="9">
    <source>
        <dbReference type="SAM" id="Phobius"/>
    </source>
</evidence>
<dbReference type="RefSeq" id="WP_100668049.1">
    <property type="nucleotide sequence ID" value="NZ_CP024955.1"/>
</dbReference>
<evidence type="ECO:0000313" key="11">
    <source>
        <dbReference type="EMBL" id="ATY85261.1"/>
    </source>
</evidence>
<keyword evidence="3" id="KW-0597">Phosphoprotein</keyword>
<keyword evidence="5" id="KW-0547">Nucleotide-binding</keyword>
<evidence type="ECO:0000256" key="2">
    <source>
        <dbReference type="ARBA" id="ARBA00012438"/>
    </source>
</evidence>
<dbReference type="PANTHER" id="PTHR24421">
    <property type="entry name" value="NITRATE/NITRITE SENSOR PROTEIN NARX-RELATED"/>
    <property type="match status" value="1"/>
</dbReference>
<dbReference type="GO" id="GO:0016020">
    <property type="term" value="C:membrane"/>
    <property type="evidence" value="ECO:0007669"/>
    <property type="project" value="InterPro"/>
</dbReference>
<organism evidence="11 12">
    <name type="scientific">Kyrpidia spormannii</name>
    <dbReference type="NCBI Taxonomy" id="2055160"/>
    <lineage>
        <taxon>Bacteria</taxon>
        <taxon>Bacillati</taxon>
        <taxon>Bacillota</taxon>
        <taxon>Bacilli</taxon>
        <taxon>Bacillales</taxon>
        <taxon>Alicyclobacillaceae</taxon>
        <taxon>Kyrpidia</taxon>
    </lineage>
</organism>
<dbReference type="EMBL" id="CP024955">
    <property type="protein sequence ID" value="ATY85261.1"/>
    <property type="molecule type" value="Genomic_DNA"/>
</dbReference>
<evidence type="ECO:0000313" key="12">
    <source>
        <dbReference type="Proteomes" id="UP000231932"/>
    </source>
</evidence>
<dbReference type="Pfam" id="PF07730">
    <property type="entry name" value="HisKA_3"/>
    <property type="match status" value="1"/>
</dbReference>
<comment type="catalytic activity">
    <reaction evidence="1">
        <text>ATP + protein L-histidine = ADP + protein N-phospho-L-histidine.</text>
        <dbReference type="EC" id="2.7.13.3"/>
    </reaction>
</comment>
<dbReference type="GO" id="GO:0046983">
    <property type="term" value="F:protein dimerization activity"/>
    <property type="evidence" value="ECO:0007669"/>
    <property type="project" value="InterPro"/>
</dbReference>
<keyword evidence="12" id="KW-1185">Reference proteome</keyword>
<dbReference type="InterPro" id="IPR036890">
    <property type="entry name" value="HATPase_C_sf"/>
</dbReference>
<feature type="domain" description="Signal transduction histidine kinase subgroup 3 dimerisation and phosphoacceptor" evidence="10">
    <location>
        <begin position="81"/>
        <end position="145"/>
    </location>
</feature>
<feature type="transmembrane region" description="Helical" evidence="9">
    <location>
        <begin position="41"/>
        <end position="59"/>
    </location>
</feature>
<evidence type="ECO:0000256" key="7">
    <source>
        <dbReference type="ARBA" id="ARBA00022840"/>
    </source>
</evidence>
<dbReference type="EC" id="2.7.13.3" evidence="2"/>
<evidence type="ECO:0000256" key="6">
    <source>
        <dbReference type="ARBA" id="ARBA00022777"/>
    </source>
</evidence>
<evidence type="ECO:0000256" key="3">
    <source>
        <dbReference type="ARBA" id="ARBA00022553"/>
    </source>
</evidence>
<dbReference type="Gene3D" id="1.20.5.1930">
    <property type="match status" value="1"/>
</dbReference>
<keyword evidence="9" id="KW-0812">Transmembrane</keyword>
<keyword evidence="6" id="KW-0418">Kinase</keyword>
<dbReference type="Gene3D" id="3.30.565.10">
    <property type="entry name" value="Histidine kinase-like ATPase, C-terminal domain"/>
    <property type="match status" value="1"/>
</dbReference>
<evidence type="ECO:0000256" key="5">
    <source>
        <dbReference type="ARBA" id="ARBA00022741"/>
    </source>
</evidence>